<evidence type="ECO:0000256" key="5">
    <source>
        <dbReference type="ARBA" id="ARBA00023136"/>
    </source>
</evidence>
<dbReference type="PANTHER" id="PTHR30572:SF4">
    <property type="entry name" value="ABC TRANSPORTER PERMEASE YTRF"/>
    <property type="match status" value="1"/>
</dbReference>
<keyword evidence="4 7" id="KW-1133">Transmembrane helix</keyword>
<evidence type="ECO:0000259" key="9">
    <source>
        <dbReference type="Pfam" id="PF12704"/>
    </source>
</evidence>
<dbReference type="InterPro" id="IPR025857">
    <property type="entry name" value="MacB_PCD"/>
</dbReference>
<feature type="domain" description="MacB-like periplasmic core" evidence="9">
    <location>
        <begin position="21"/>
        <end position="247"/>
    </location>
</feature>
<keyword evidence="5 7" id="KW-0472">Membrane</keyword>
<feature type="transmembrane region" description="Helical" evidence="7">
    <location>
        <begin position="365"/>
        <end position="388"/>
    </location>
</feature>
<comment type="subcellular location">
    <subcellularLocation>
        <location evidence="1">Cell membrane</location>
        <topology evidence="1">Multi-pass membrane protein</topology>
    </subcellularLocation>
</comment>
<dbReference type="PANTHER" id="PTHR30572">
    <property type="entry name" value="MEMBRANE COMPONENT OF TRANSPORTER-RELATED"/>
    <property type="match status" value="1"/>
</dbReference>
<feature type="transmembrane region" description="Helical" evidence="7">
    <location>
        <begin position="327"/>
        <end position="353"/>
    </location>
</feature>
<evidence type="ECO:0000256" key="3">
    <source>
        <dbReference type="ARBA" id="ARBA00022692"/>
    </source>
</evidence>
<dbReference type="RefSeq" id="WP_358353526.1">
    <property type="nucleotide sequence ID" value="NZ_JBEZFP010000030.1"/>
</dbReference>
<evidence type="ECO:0000256" key="1">
    <source>
        <dbReference type="ARBA" id="ARBA00004651"/>
    </source>
</evidence>
<dbReference type="InterPro" id="IPR050250">
    <property type="entry name" value="Macrolide_Exporter_MacB"/>
</dbReference>
<sequence>MNPWEIGRFAFLGLLANKVRTGLTMLGVLIGVGAVILLVAVGNGSSKSVQASIESLGTNLITVSHTAGGGRFGAAGRGSELKDLTLDDARALVDPVRAPHVKSAAPVQNTTGSVVYAGQTTTVNSVVGTTPDWFATTNHEVARGTALTAADVDNSRKVVVLGGTTVENVFGPEDPVGKDVLLSGIPFRVVGVLATKGGAGQDTDDTIVLPVSTLRASLAGYGSLSQITVQATSSGATDEAEAEITAILDARHKITSSAQTDYRIVNQASLLSANDETNRTFTVLLGAVAAISLLVGGIGITNIMLVTVAERTREIGIRKAIGAPRGAILGQFLAESTLLSVLGGALGVAAGLFSARFTVVGIEPAVVPSSVFAAFGVSVALGLFFGGYPAARAASLRPIEALRHE</sequence>
<keyword evidence="3 7" id="KW-0812">Transmembrane</keyword>
<proteinExistence type="inferred from homology"/>
<feature type="transmembrane region" description="Helical" evidence="7">
    <location>
        <begin position="281"/>
        <end position="306"/>
    </location>
</feature>
<comment type="caution">
    <text evidence="10">The sequence shown here is derived from an EMBL/GenBank/DDBJ whole genome shotgun (WGS) entry which is preliminary data.</text>
</comment>
<evidence type="ECO:0000256" key="4">
    <source>
        <dbReference type="ARBA" id="ARBA00022989"/>
    </source>
</evidence>
<comment type="similarity">
    <text evidence="6">Belongs to the ABC-4 integral membrane protein family.</text>
</comment>
<dbReference type="EMBL" id="JBEZFP010000030">
    <property type="protein sequence ID" value="MEU8134669.1"/>
    <property type="molecule type" value="Genomic_DNA"/>
</dbReference>
<evidence type="ECO:0000313" key="11">
    <source>
        <dbReference type="Proteomes" id="UP001551482"/>
    </source>
</evidence>
<evidence type="ECO:0000256" key="6">
    <source>
        <dbReference type="ARBA" id="ARBA00038076"/>
    </source>
</evidence>
<evidence type="ECO:0000256" key="2">
    <source>
        <dbReference type="ARBA" id="ARBA00022475"/>
    </source>
</evidence>
<organism evidence="10 11">
    <name type="scientific">Streptodolium elevatio</name>
    <dbReference type="NCBI Taxonomy" id="3157996"/>
    <lineage>
        <taxon>Bacteria</taxon>
        <taxon>Bacillati</taxon>
        <taxon>Actinomycetota</taxon>
        <taxon>Actinomycetes</taxon>
        <taxon>Kitasatosporales</taxon>
        <taxon>Streptomycetaceae</taxon>
        <taxon>Streptodolium</taxon>
    </lineage>
</organism>
<dbReference type="Pfam" id="PF12704">
    <property type="entry name" value="MacB_PCD"/>
    <property type="match status" value="1"/>
</dbReference>
<dbReference type="Pfam" id="PF02687">
    <property type="entry name" value="FtsX"/>
    <property type="match status" value="1"/>
</dbReference>
<keyword evidence="2" id="KW-1003">Cell membrane</keyword>
<accession>A0ABV3DFY5</accession>
<evidence type="ECO:0000256" key="7">
    <source>
        <dbReference type="SAM" id="Phobius"/>
    </source>
</evidence>
<reference evidence="10 11" key="1">
    <citation type="submission" date="2024-06" db="EMBL/GenBank/DDBJ databases">
        <title>The Natural Products Discovery Center: Release of the First 8490 Sequenced Strains for Exploring Actinobacteria Biosynthetic Diversity.</title>
        <authorList>
            <person name="Kalkreuter E."/>
            <person name="Kautsar S.A."/>
            <person name="Yang D."/>
            <person name="Bader C.D."/>
            <person name="Teijaro C.N."/>
            <person name="Fluegel L."/>
            <person name="Davis C.M."/>
            <person name="Simpson J.R."/>
            <person name="Lauterbach L."/>
            <person name="Steele A.D."/>
            <person name="Gui C."/>
            <person name="Meng S."/>
            <person name="Li G."/>
            <person name="Viehrig K."/>
            <person name="Ye F."/>
            <person name="Su P."/>
            <person name="Kiefer A.F."/>
            <person name="Nichols A."/>
            <person name="Cepeda A.J."/>
            <person name="Yan W."/>
            <person name="Fan B."/>
            <person name="Jiang Y."/>
            <person name="Adhikari A."/>
            <person name="Zheng C.-J."/>
            <person name="Schuster L."/>
            <person name="Cowan T.M."/>
            <person name="Smanski M.J."/>
            <person name="Chevrette M.G."/>
            <person name="De Carvalho L.P.S."/>
            <person name="Shen B."/>
        </authorList>
    </citation>
    <scope>NUCLEOTIDE SEQUENCE [LARGE SCALE GENOMIC DNA]</scope>
    <source>
        <strain evidence="10 11">NPDC048946</strain>
    </source>
</reference>
<protein>
    <submittedName>
        <fullName evidence="10">ABC transporter permease</fullName>
    </submittedName>
</protein>
<dbReference type="InterPro" id="IPR003838">
    <property type="entry name" value="ABC3_permease_C"/>
</dbReference>
<gene>
    <name evidence="10" type="ORF">AB0C36_14280</name>
</gene>
<dbReference type="Proteomes" id="UP001551482">
    <property type="component" value="Unassembled WGS sequence"/>
</dbReference>
<name>A0ABV3DFY5_9ACTN</name>
<feature type="transmembrane region" description="Helical" evidence="7">
    <location>
        <begin position="21"/>
        <end position="42"/>
    </location>
</feature>
<feature type="domain" description="ABC3 transporter permease C-terminal" evidence="8">
    <location>
        <begin position="287"/>
        <end position="396"/>
    </location>
</feature>
<evidence type="ECO:0000259" key="8">
    <source>
        <dbReference type="Pfam" id="PF02687"/>
    </source>
</evidence>
<evidence type="ECO:0000313" key="10">
    <source>
        <dbReference type="EMBL" id="MEU8134669.1"/>
    </source>
</evidence>
<keyword evidence="11" id="KW-1185">Reference proteome</keyword>